<feature type="domain" description="Calcineurin-like phosphoesterase" evidence="3">
    <location>
        <begin position="176"/>
        <end position="411"/>
    </location>
</feature>
<dbReference type="GO" id="GO:0003993">
    <property type="term" value="F:acid phosphatase activity"/>
    <property type="evidence" value="ECO:0007669"/>
    <property type="project" value="InterPro"/>
</dbReference>
<keyword evidence="7" id="KW-1185">Reference proteome</keyword>
<dbReference type="PANTHER" id="PTHR22953:SF153">
    <property type="entry name" value="PURPLE ACID PHOSPHATASE"/>
    <property type="match status" value="1"/>
</dbReference>
<evidence type="ECO:0000313" key="7">
    <source>
        <dbReference type="Proteomes" id="UP000693981"/>
    </source>
</evidence>
<dbReference type="Proteomes" id="UP000693981">
    <property type="component" value="Unassembled WGS sequence"/>
</dbReference>
<feature type="signal peptide" evidence="2">
    <location>
        <begin position="1"/>
        <end position="18"/>
    </location>
</feature>
<sequence length="507" mass="55767">MKTLSLNLLALAAGIVGANVIVDDATCVWNTSKFICVPDKLCKLQPKLGDHNLDQSCRVKPGVNFHPQQVHLAYAGQEAGTGMTVSWATFEEVTDSALWVGSSKDTLKLVNAPVASVSYYRDDPYHVVHHHATISGLTPRTKYFYKVGSRGRTEYQSDISSFMTARPSTDNSTFNLVVYGDLGDGKNSVDTIAQMNKLTSNDVDLIYHIGDISYADDDFLASSQSTGFFYEEVYNKWMNSLLPVMSTIPYMVLVGNHEAECHSPACQISKAKQKALGNYTAFNARWKMPSKESGGTLNMWHSFDHGPIHFTSLSAETDYANAPKNSYTLGTENGNFGNQLKWVEFDLAKADANRKNVPWIIVGMHRPIYDIAGCDDKGVPTGQNAYLQSAFEALFIKYKVDVVLTAHEHYYERQLPIANNKAVTDGVSSDRKTYSNPKAPVYILTGAGGGAEGMDKAPSGTAPWNAASDYKHLGYSTLQANRTMLSWKFLVSADKTVSDAFVMNKTP</sequence>
<evidence type="ECO:0000256" key="1">
    <source>
        <dbReference type="ARBA" id="ARBA00022729"/>
    </source>
</evidence>
<dbReference type="InterPro" id="IPR015914">
    <property type="entry name" value="PAPs_N"/>
</dbReference>
<feature type="domain" description="Purple acid phosphatase C-terminal" evidence="4">
    <location>
        <begin position="439"/>
        <end position="499"/>
    </location>
</feature>
<feature type="domain" description="Purple acid phosphatase N-terminal" evidence="5">
    <location>
        <begin position="67"/>
        <end position="164"/>
    </location>
</feature>
<protein>
    <recommendedName>
        <fullName evidence="8">Purple acid phosphatase</fullName>
    </recommendedName>
</protein>
<accession>A0A8T1W0Z8</accession>
<evidence type="ECO:0000259" key="3">
    <source>
        <dbReference type="Pfam" id="PF00149"/>
    </source>
</evidence>
<keyword evidence="1 2" id="KW-0732">Signal</keyword>
<gene>
    <name evidence="6" type="ORF">PHYBOEH_008884</name>
</gene>
<dbReference type="CDD" id="cd00839">
    <property type="entry name" value="MPP_PAPs"/>
    <property type="match status" value="1"/>
</dbReference>
<dbReference type="Pfam" id="PF16656">
    <property type="entry name" value="Pur_ac_phosph_N"/>
    <property type="match status" value="1"/>
</dbReference>
<dbReference type="OrthoDB" id="45007at2759"/>
<dbReference type="Pfam" id="PF00149">
    <property type="entry name" value="Metallophos"/>
    <property type="match status" value="1"/>
</dbReference>
<reference evidence="6" key="1">
    <citation type="submission" date="2021-02" db="EMBL/GenBank/DDBJ databases">
        <authorList>
            <person name="Palmer J.M."/>
        </authorList>
    </citation>
    <scope>NUCLEOTIDE SEQUENCE</scope>
    <source>
        <strain evidence="6">SCRP23</strain>
    </source>
</reference>
<evidence type="ECO:0000259" key="5">
    <source>
        <dbReference type="Pfam" id="PF16656"/>
    </source>
</evidence>
<comment type="caution">
    <text evidence="6">The sequence shown here is derived from an EMBL/GenBank/DDBJ whole genome shotgun (WGS) entry which is preliminary data.</text>
</comment>
<dbReference type="InterPro" id="IPR039331">
    <property type="entry name" value="PAPs-like"/>
</dbReference>
<dbReference type="InterPro" id="IPR025733">
    <property type="entry name" value="PAPs_C"/>
</dbReference>
<dbReference type="EMBL" id="JAGDFL010000535">
    <property type="protein sequence ID" value="KAG7385833.1"/>
    <property type="molecule type" value="Genomic_DNA"/>
</dbReference>
<evidence type="ECO:0008006" key="8">
    <source>
        <dbReference type="Google" id="ProtNLM"/>
    </source>
</evidence>
<dbReference type="PANTHER" id="PTHR22953">
    <property type="entry name" value="ACID PHOSPHATASE RELATED"/>
    <property type="match status" value="1"/>
</dbReference>
<feature type="chain" id="PRO_5035764894" description="Purple acid phosphatase" evidence="2">
    <location>
        <begin position="19"/>
        <end position="507"/>
    </location>
</feature>
<evidence type="ECO:0000259" key="4">
    <source>
        <dbReference type="Pfam" id="PF14008"/>
    </source>
</evidence>
<organism evidence="6 7">
    <name type="scientific">Phytophthora boehmeriae</name>
    <dbReference type="NCBI Taxonomy" id="109152"/>
    <lineage>
        <taxon>Eukaryota</taxon>
        <taxon>Sar</taxon>
        <taxon>Stramenopiles</taxon>
        <taxon>Oomycota</taxon>
        <taxon>Peronosporomycetes</taxon>
        <taxon>Peronosporales</taxon>
        <taxon>Peronosporaceae</taxon>
        <taxon>Phytophthora</taxon>
    </lineage>
</organism>
<proteinExistence type="predicted"/>
<dbReference type="Pfam" id="PF14008">
    <property type="entry name" value="Metallophos_C"/>
    <property type="match status" value="1"/>
</dbReference>
<dbReference type="InterPro" id="IPR004843">
    <property type="entry name" value="Calcineurin-like_PHP"/>
</dbReference>
<evidence type="ECO:0000313" key="6">
    <source>
        <dbReference type="EMBL" id="KAG7385833.1"/>
    </source>
</evidence>
<evidence type="ECO:0000256" key="2">
    <source>
        <dbReference type="SAM" id="SignalP"/>
    </source>
</evidence>
<dbReference type="AlphaFoldDB" id="A0A8T1W0Z8"/>
<name>A0A8T1W0Z8_9STRA</name>
<dbReference type="InterPro" id="IPR041792">
    <property type="entry name" value="MPP_PAP"/>
</dbReference>
<dbReference type="GO" id="GO:0046872">
    <property type="term" value="F:metal ion binding"/>
    <property type="evidence" value="ECO:0007669"/>
    <property type="project" value="InterPro"/>
</dbReference>